<feature type="region of interest" description="Disordered" evidence="2">
    <location>
        <begin position="1395"/>
        <end position="1419"/>
    </location>
</feature>
<name>A0A0F4Z452_RASE3</name>
<feature type="compositionally biased region" description="Polar residues" evidence="2">
    <location>
        <begin position="1344"/>
        <end position="1358"/>
    </location>
</feature>
<dbReference type="SUPFAM" id="SSF48065">
    <property type="entry name" value="DBL homology domain (DH-domain)"/>
    <property type="match status" value="1"/>
</dbReference>
<evidence type="ECO:0000256" key="2">
    <source>
        <dbReference type="SAM" id="MobiDB-lite"/>
    </source>
</evidence>
<dbReference type="GO" id="GO:0031991">
    <property type="term" value="P:regulation of actomyosin contractile ring contraction"/>
    <property type="evidence" value="ECO:0007669"/>
    <property type="project" value="TreeGrafter"/>
</dbReference>
<dbReference type="STRING" id="1408163.A0A0F4Z452"/>
<dbReference type="InterPro" id="IPR035899">
    <property type="entry name" value="DBL_dom_sf"/>
</dbReference>
<feature type="compositionally biased region" description="Low complexity" evidence="2">
    <location>
        <begin position="1066"/>
        <end position="1078"/>
    </location>
</feature>
<dbReference type="GO" id="GO:0032955">
    <property type="term" value="P:regulation of division septum assembly"/>
    <property type="evidence" value="ECO:0007669"/>
    <property type="project" value="TreeGrafter"/>
</dbReference>
<dbReference type="PANTHER" id="PTHR22834:SF21">
    <property type="entry name" value="GUANYL NUCLEOTIDE EXCHANGE FACTOR, PUTATIVE (AFU_ORTHOLOGUE AFUA_5G11890)-RELATED"/>
    <property type="match status" value="1"/>
</dbReference>
<evidence type="ECO:0000259" key="3">
    <source>
        <dbReference type="PROSITE" id="PS50010"/>
    </source>
</evidence>
<protein>
    <submittedName>
        <fullName evidence="4">Rho guanyl nucleotide exchange factor</fullName>
    </submittedName>
</protein>
<dbReference type="PANTHER" id="PTHR22834">
    <property type="entry name" value="NUCLEAR FUSION PROTEIN FUS2"/>
    <property type="match status" value="1"/>
</dbReference>
<dbReference type="RefSeq" id="XP_013331904.1">
    <property type="nucleotide sequence ID" value="XM_013476450.1"/>
</dbReference>
<comment type="caution">
    <text evidence="4">The sequence shown here is derived from an EMBL/GenBank/DDBJ whole genome shotgun (WGS) entry which is preliminary data.</text>
</comment>
<dbReference type="Proteomes" id="UP000053958">
    <property type="component" value="Unassembled WGS sequence"/>
</dbReference>
<proteinExistence type="predicted"/>
<keyword evidence="5" id="KW-1185">Reference proteome</keyword>
<dbReference type="InterPro" id="IPR000219">
    <property type="entry name" value="DH_dom"/>
</dbReference>
<dbReference type="EMBL" id="LASV01000026">
    <property type="protein sequence ID" value="KKA25292.1"/>
    <property type="molecule type" value="Genomic_DNA"/>
</dbReference>
<dbReference type="GO" id="GO:0005737">
    <property type="term" value="C:cytoplasm"/>
    <property type="evidence" value="ECO:0007669"/>
    <property type="project" value="TreeGrafter"/>
</dbReference>
<evidence type="ECO:0000256" key="1">
    <source>
        <dbReference type="SAM" id="Coils"/>
    </source>
</evidence>
<dbReference type="Pfam" id="PF25351">
    <property type="entry name" value="PH_BUD3_C"/>
    <property type="match status" value="1"/>
</dbReference>
<dbReference type="InterPro" id="IPR057454">
    <property type="entry name" value="Bud3_C"/>
</dbReference>
<dbReference type="OrthoDB" id="4066896at2759"/>
<feature type="compositionally biased region" description="Polar residues" evidence="2">
    <location>
        <begin position="1227"/>
        <end position="1243"/>
    </location>
</feature>
<feature type="compositionally biased region" description="Pro residues" evidence="2">
    <location>
        <begin position="1200"/>
        <end position="1222"/>
    </location>
</feature>
<feature type="compositionally biased region" description="Low complexity" evidence="2">
    <location>
        <begin position="1165"/>
        <end position="1179"/>
    </location>
</feature>
<evidence type="ECO:0000313" key="4">
    <source>
        <dbReference type="EMBL" id="KKA25292.1"/>
    </source>
</evidence>
<reference evidence="4 5" key="1">
    <citation type="submission" date="2015-04" db="EMBL/GenBank/DDBJ databases">
        <authorList>
            <person name="Heijne W.H."/>
            <person name="Fedorova N.D."/>
            <person name="Nierman W.C."/>
            <person name="Vollebregt A.W."/>
            <person name="Zhao Z."/>
            <person name="Wu L."/>
            <person name="Kumar M."/>
            <person name="Stam H."/>
            <person name="van den Berg M.A."/>
            <person name="Pel H.J."/>
        </authorList>
    </citation>
    <scope>NUCLEOTIDE SEQUENCE [LARGE SCALE GENOMIC DNA]</scope>
    <source>
        <strain evidence="4 5">CBS 393.64</strain>
    </source>
</reference>
<dbReference type="Pfam" id="PF00621">
    <property type="entry name" value="RhoGEF"/>
    <property type="match status" value="1"/>
</dbReference>
<dbReference type="GO" id="GO:0005085">
    <property type="term" value="F:guanyl-nucleotide exchange factor activity"/>
    <property type="evidence" value="ECO:0007669"/>
    <property type="project" value="InterPro"/>
</dbReference>
<feature type="region of interest" description="Disordered" evidence="2">
    <location>
        <begin position="1053"/>
        <end position="1078"/>
    </location>
</feature>
<gene>
    <name evidence="4" type="ORF">T310_0666</name>
</gene>
<feature type="compositionally biased region" description="Low complexity" evidence="2">
    <location>
        <begin position="1244"/>
        <end position="1270"/>
    </location>
</feature>
<dbReference type="InterPro" id="IPR021895">
    <property type="entry name" value="Bud3_N"/>
</dbReference>
<evidence type="ECO:0000313" key="5">
    <source>
        <dbReference type="Proteomes" id="UP000053958"/>
    </source>
</evidence>
<feature type="region of interest" description="Disordered" evidence="2">
    <location>
        <begin position="802"/>
        <end position="822"/>
    </location>
</feature>
<feature type="region of interest" description="Disordered" evidence="2">
    <location>
        <begin position="175"/>
        <end position="201"/>
    </location>
</feature>
<dbReference type="Pfam" id="PF12015">
    <property type="entry name" value="Bud3_N"/>
    <property type="match status" value="1"/>
</dbReference>
<organism evidence="4 5">
    <name type="scientific">Rasamsonia emersonii (strain ATCC 16479 / CBS 393.64 / IMI 116815)</name>
    <dbReference type="NCBI Taxonomy" id="1408163"/>
    <lineage>
        <taxon>Eukaryota</taxon>
        <taxon>Fungi</taxon>
        <taxon>Dikarya</taxon>
        <taxon>Ascomycota</taxon>
        <taxon>Pezizomycotina</taxon>
        <taxon>Eurotiomycetes</taxon>
        <taxon>Eurotiomycetidae</taxon>
        <taxon>Eurotiales</taxon>
        <taxon>Trichocomaceae</taxon>
        <taxon>Rasamsonia</taxon>
    </lineage>
</organism>
<dbReference type="SMART" id="SM00325">
    <property type="entry name" value="RhoGEF"/>
    <property type="match status" value="1"/>
</dbReference>
<dbReference type="PROSITE" id="PS50010">
    <property type="entry name" value="DH_2"/>
    <property type="match status" value="1"/>
</dbReference>
<dbReference type="GeneID" id="25312720"/>
<feature type="domain" description="DH" evidence="3">
    <location>
        <begin position="247"/>
        <end position="465"/>
    </location>
</feature>
<feature type="region of interest" description="Disordered" evidence="2">
    <location>
        <begin position="1109"/>
        <end position="1132"/>
    </location>
</feature>
<feature type="compositionally biased region" description="Polar residues" evidence="2">
    <location>
        <begin position="1395"/>
        <end position="1408"/>
    </location>
</feature>
<feature type="region of interest" description="Disordered" evidence="2">
    <location>
        <begin position="1155"/>
        <end position="1369"/>
    </location>
</feature>
<feature type="coiled-coil region" evidence="1">
    <location>
        <begin position="1459"/>
        <end position="1524"/>
    </location>
</feature>
<feature type="compositionally biased region" description="Basic and acidic residues" evidence="2">
    <location>
        <begin position="1359"/>
        <end position="1369"/>
    </location>
</feature>
<dbReference type="Gene3D" id="1.20.900.10">
    <property type="entry name" value="Dbl homology (DH) domain"/>
    <property type="match status" value="1"/>
</dbReference>
<keyword evidence="1" id="KW-0175">Coiled coil</keyword>
<sequence length="1545" mass="170211">MATVASSLPDLPLEQLALYHASDPFLSSVLIFHGPVATANATVSSSRIQAHIFTAAGFQCYPRLTVSPAAPLYAAVNHLPREKQGDEICRGLAVSILKYFTELSPTVKDALVQITKAGKPSGKAPKMFEETHAADLANRMTKIENTAEIVRDLRDAYREKKVPWIDVDVVLPPGSILPQSERNGQDGAGSEEAIDDHHDDERYGKFSPLIQAFGDPIFLPTSRLRRAPSQPSNLSKSKIFTRSQKESLRLAMCEVVDTEERYVSKLYELVHNVVEEFRQKARSKPPSSSSPDESALAKLFPPCLNEILEVNMGFLDVIRQVLEETEQDALADLAEDTDLHAAISSRALSKHGKDAMGAIAFANALLEWFPRFSKPYAEYMRAHTGFTQTLNSFLKDSKSSFSRRVYETGEQKLRSLLMEPVQRLPRYSLLIDTMTSNLPAIHPAVRPFLKARDIIKDICSLDNPANTDHARSLRRVMSMVEFWPPSVVPAGRLITAVDSNEVFPPYRSDAQESASNATLVLLYKNCLVLLSKIPGSNMTARGLLSDLENQAINVNDQSMSQGTTEFRFMRAFDLDNLRCMQSACGRILYLMPATRGSAGTPQSTRVTPHALELTGMYEGRASRLIEEIVKAKIEGRFSERERESEKWTLRSPAGTSGNLGILASIFEDDPSGEMNRTGESNIRIVFDTPKAVRTKTLESSSLEAIVSVSSVDENQYKVEIDAITGASTADIVAADTFIPVLSKRLCNLLLPLHQPQNPALTETIVYSNFDILRQVASHIMAQTTKVPRTFRPPSPSKLISTLWGGGSQPKDPPSLSKAFNPNPLLGEVPKITPTKVSAVRPTTPSTPVALDETTPKISIVAPSSANKEDHLGLLEQTFSAYILALRSRSGNIVGRTLRSRRNADRSEVNELYNVLLEDPGKLQAAAEVPVDVLFVAFETFIMHAWKDEIGPILSPSVLKTIQSKFDSLFPGEFEVFFRKTLGEMSPQNRRALTAMIRLLAELLEASGNDGDRGALTAAFAEILTEDDDPMQHVSLLDRLVDDFDNLFDDSAQDAVSHETTPSRPLSASNAGSVSSNTSSFRKRFGFSLHRENSSKSDGESKVSSLIRTLSKSKNSGDSDQKVSLFRSRSTDTDTRMAELLRPVSRDRPSVYGAFASEESIHRPGSAHNDSSVDESSSTSNKEPGRVRRKRRSSLSDLQPPSTPTKPPILSPIEPLKPSPKPRPQSEVLASTKPSQPRSSPTGESPSRLPQSPRSPTRPASPTRRPATPIRPGSPVRKENYPPRSTLTERAINKKTEGPLSPATRKKRSDTLSSIPQPTKIVAAKERPVSSHGAETSTKRERAWSSPQKPQRLRMQSPQKLRDRLLNEKRAQASAGSAFQAELDLIGEEISALKLSPTQQSRSNMKNNTSPGSPSSGAGLATRVRNLENRFSAFFTDLGSRTAALERDLETSLLVSERRAKKLDELYREASAENEALYERFNTELSKVVKDIRLGNGEEALKAQLREALEEVGRVKKENLRLKREVGGLRAQQIDASPPSKDENEA</sequence>
<dbReference type="InterPro" id="IPR051492">
    <property type="entry name" value="Dynamin-Rho_GEF"/>
</dbReference>
<accession>A0A0F4Z452</accession>